<proteinExistence type="predicted"/>
<organism evidence="1 2">
    <name type="scientific">Roseovarius spongiae</name>
    <dbReference type="NCBI Taxonomy" id="2320272"/>
    <lineage>
        <taxon>Bacteria</taxon>
        <taxon>Pseudomonadati</taxon>
        <taxon>Pseudomonadota</taxon>
        <taxon>Alphaproteobacteria</taxon>
        <taxon>Rhodobacterales</taxon>
        <taxon>Roseobacteraceae</taxon>
        <taxon>Roseovarius</taxon>
    </lineage>
</organism>
<dbReference type="AlphaFoldDB" id="A0A3A8AR88"/>
<evidence type="ECO:0000313" key="2">
    <source>
        <dbReference type="Proteomes" id="UP000281128"/>
    </source>
</evidence>
<reference evidence="1 2" key="1">
    <citation type="submission" date="2018-09" db="EMBL/GenBank/DDBJ databases">
        <title>Roseovarius spongiae sp. nov., isolated from a marine sponge.</title>
        <authorList>
            <person name="Zhuang L."/>
            <person name="Luo L."/>
        </authorList>
    </citation>
    <scope>NUCLEOTIDE SEQUENCE [LARGE SCALE GENOMIC DNA]</scope>
    <source>
        <strain evidence="1 2">HN-E21</strain>
    </source>
</reference>
<dbReference type="Proteomes" id="UP000281128">
    <property type="component" value="Unassembled WGS sequence"/>
</dbReference>
<protein>
    <submittedName>
        <fullName evidence="1">Uncharacterized protein</fullName>
    </submittedName>
</protein>
<evidence type="ECO:0000313" key="1">
    <source>
        <dbReference type="EMBL" id="RKF13068.1"/>
    </source>
</evidence>
<keyword evidence="2" id="KW-1185">Reference proteome</keyword>
<sequence length="145" mass="15386">MKYHDHLSLEDLWARILLGLDVMHDAVQHTADALLPTDQLALLGAVAALREEGPLASAAANHIACALGILEAAVARETLGHRNVFDGVNDPELGAIGQVRSVPILSEKGADLDAHLAHLRMVLAMRDLLAARVDAELQIASLKAA</sequence>
<name>A0A3A8AR88_9RHOB</name>
<dbReference type="OrthoDB" id="7847029at2"/>
<dbReference type="RefSeq" id="WP_121168681.1">
    <property type="nucleotide sequence ID" value="NZ_RAPE01000005.1"/>
</dbReference>
<accession>A0A3A8AR88</accession>
<dbReference type="EMBL" id="RAPE01000005">
    <property type="protein sequence ID" value="RKF13068.1"/>
    <property type="molecule type" value="Genomic_DNA"/>
</dbReference>
<comment type="caution">
    <text evidence="1">The sequence shown here is derived from an EMBL/GenBank/DDBJ whole genome shotgun (WGS) entry which is preliminary data.</text>
</comment>
<gene>
    <name evidence="1" type="ORF">D6850_16350</name>
</gene>